<gene>
    <name evidence="2" type="ORF">TAPDE_000635</name>
</gene>
<dbReference type="AlphaFoldDB" id="R4X6X1"/>
<protein>
    <submittedName>
        <fullName evidence="2">Uncharacterized protein</fullName>
    </submittedName>
</protein>
<evidence type="ECO:0000256" key="1">
    <source>
        <dbReference type="SAM" id="MobiDB-lite"/>
    </source>
</evidence>
<dbReference type="OrthoDB" id="10568449at2759"/>
<feature type="region of interest" description="Disordered" evidence="1">
    <location>
        <begin position="1"/>
        <end position="85"/>
    </location>
</feature>
<proteinExistence type="predicted"/>
<reference evidence="2 3" key="1">
    <citation type="journal article" date="2013" name="MBio">
        <title>Genome sequencing of the plant pathogen Taphrina deformans, the causal agent of peach leaf curl.</title>
        <authorList>
            <person name="Cisse O.H."/>
            <person name="Almeida J.M.G.C.F."/>
            <person name="Fonseca A."/>
            <person name="Kumar A.A."/>
            <person name="Salojaervi J."/>
            <person name="Overmyer K."/>
            <person name="Hauser P.M."/>
            <person name="Pagni M."/>
        </authorList>
    </citation>
    <scope>NUCLEOTIDE SEQUENCE [LARGE SCALE GENOMIC DNA]</scope>
    <source>
        <strain evidence="3">PYCC 5710 / ATCC 11124 / CBS 356.35 / IMI 108563 / JCM 9778 / NBRC 8474</strain>
    </source>
</reference>
<name>R4X6X1_TAPDE</name>
<evidence type="ECO:0000313" key="2">
    <source>
        <dbReference type="EMBL" id="CCG80971.1"/>
    </source>
</evidence>
<dbReference type="VEuPathDB" id="FungiDB:TAPDE_000635"/>
<sequence length="390" mass="43455">MSHDHKLVMPSDDQVSSDEKQGEPDLPSYDASISVPSSEPSDRFINRSYKDNPDRKVASAQSYSSQEVGPSRETSSRPRSHGLFHTWGSKTDARASLQALYVDIITQPAITTADVFSTILETCKKGDISLDAITTLWDGHRPIFWMIVNARRMPGTIDLFLDQDNKHTKPTAKDIKEGKAACLVNDSLVLHRKLSVLESQMPISRVLETRANDTIEIIKTEPPVLGFIANVTFQDFATRYRTNRDIAISFPARHREWNLRLGLSSLDPLMHRDVMRDRAVKIAELILIQGETLPCDAQVRLRHPSHAIESDWLSLGQLRVVTEAMRGIVQARGTPLVAFCGPSKLSAISDWRALEFGEEDFLDASGSLTLQLQVVATKPRQAADADCSIQ</sequence>
<feature type="compositionally biased region" description="Polar residues" evidence="1">
    <location>
        <begin position="59"/>
        <end position="68"/>
    </location>
</feature>
<keyword evidence="3" id="KW-1185">Reference proteome</keyword>
<accession>R4X6X1</accession>
<evidence type="ECO:0000313" key="3">
    <source>
        <dbReference type="Proteomes" id="UP000013776"/>
    </source>
</evidence>
<dbReference type="Proteomes" id="UP000013776">
    <property type="component" value="Unassembled WGS sequence"/>
</dbReference>
<comment type="caution">
    <text evidence="2">The sequence shown here is derived from an EMBL/GenBank/DDBJ whole genome shotgun (WGS) entry which is preliminary data.</text>
</comment>
<dbReference type="EMBL" id="CAHR02000020">
    <property type="protein sequence ID" value="CCG80971.1"/>
    <property type="molecule type" value="Genomic_DNA"/>
</dbReference>
<dbReference type="eggNOG" id="ENOG502SNI7">
    <property type="taxonomic scope" value="Eukaryota"/>
</dbReference>
<organism evidence="2 3">
    <name type="scientific">Taphrina deformans (strain PYCC 5710 / ATCC 11124 / CBS 356.35 / IMI 108563 / JCM 9778 / NBRC 8474)</name>
    <name type="common">Peach leaf curl fungus</name>
    <name type="synonym">Lalaria deformans</name>
    <dbReference type="NCBI Taxonomy" id="1097556"/>
    <lineage>
        <taxon>Eukaryota</taxon>
        <taxon>Fungi</taxon>
        <taxon>Dikarya</taxon>
        <taxon>Ascomycota</taxon>
        <taxon>Taphrinomycotina</taxon>
        <taxon>Taphrinomycetes</taxon>
        <taxon>Taphrinales</taxon>
        <taxon>Taphrinaceae</taxon>
        <taxon>Taphrina</taxon>
    </lineage>
</organism>
<feature type="compositionally biased region" description="Basic and acidic residues" evidence="1">
    <location>
        <begin position="40"/>
        <end position="57"/>
    </location>
</feature>